<dbReference type="EMBL" id="ML178826">
    <property type="protein sequence ID" value="TFL01165.1"/>
    <property type="molecule type" value="Genomic_DNA"/>
</dbReference>
<comment type="similarity">
    <text evidence="1">Belongs to the oxygen-dependent FAD-linked oxidoreductase family.</text>
</comment>
<gene>
    <name evidence="6" type="ORF">BDV98DRAFT_593568</name>
</gene>
<dbReference type="PROSITE" id="PS51387">
    <property type="entry name" value="FAD_PCMH"/>
    <property type="match status" value="1"/>
</dbReference>
<protein>
    <submittedName>
        <fullName evidence="6">FAD-binding domain-containing protein</fullName>
    </submittedName>
</protein>
<dbReference type="InterPro" id="IPR006094">
    <property type="entry name" value="Oxid_FAD_bind_N"/>
</dbReference>
<keyword evidence="4" id="KW-0560">Oxidoreductase</keyword>
<sequence length="494" mass="53139">MPNPCALSSASFLHDLGKSPCVGLPAANYTAVCEQIASGLTSPESVVYWPGSEEYTLAVTHFAASNSEAAACSIAPASPEDVGEILRVVASTSTPFAVKGGGHNTTPGSSSTKGVHIAMQRFSDITYHGEEQLADVGAGLDWGEVYTDLQQYNVTVAGGRDYGVGVGGLSLIGGWSWLTQAHGLTVDNIVGYQLVLPNGDLTEVTEEDQPDLFFALKGGGNNFGIVTRFTMRTYPQGPMWGGQLAYSGAQLELFIDAMLDFQQQTDPKAAVLSGYRIQSSGQAAMLAVVYYNAPNPPPGIFDKFLAIPTIVNSVVAGRTLSSFIQTYAPPKRTGKRIFAEGTHALGYTANMMRQIYLDTEATAKKIAPFSGVNVDATFFPLLGDAFKSNDFETAWPPNRDLVLLPSYVQAQFDDAAHDQVIRDELVRLRAKWRELAIAEGQYPASTDQRYEYTASAGPNTTLEEIYGPNVARLREIKHDVDPDNVMGLAGGFKF</sequence>
<dbReference type="Pfam" id="PF01565">
    <property type="entry name" value="FAD_binding_4"/>
    <property type="match status" value="1"/>
</dbReference>
<accession>A0A5C3QGH1</accession>
<dbReference type="InterPro" id="IPR016169">
    <property type="entry name" value="FAD-bd_PCMH_sub2"/>
</dbReference>
<name>A0A5C3QGH1_9AGAR</name>
<keyword evidence="3" id="KW-0274">FAD</keyword>
<evidence type="ECO:0000256" key="2">
    <source>
        <dbReference type="ARBA" id="ARBA00022630"/>
    </source>
</evidence>
<dbReference type="InterPro" id="IPR016166">
    <property type="entry name" value="FAD-bd_PCMH"/>
</dbReference>
<dbReference type="GO" id="GO:0071949">
    <property type="term" value="F:FAD binding"/>
    <property type="evidence" value="ECO:0007669"/>
    <property type="project" value="InterPro"/>
</dbReference>
<dbReference type="Gene3D" id="3.30.43.10">
    <property type="entry name" value="Uridine Diphospho-n-acetylenolpyruvylglucosamine Reductase, domain 2"/>
    <property type="match status" value="1"/>
</dbReference>
<evidence type="ECO:0000313" key="6">
    <source>
        <dbReference type="EMBL" id="TFL01165.1"/>
    </source>
</evidence>
<proteinExistence type="inferred from homology"/>
<dbReference type="Gene3D" id="3.40.462.20">
    <property type="match status" value="1"/>
</dbReference>
<dbReference type="InterPro" id="IPR036318">
    <property type="entry name" value="FAD-bd_PCMH-like_sf"/>
</dbReference>
<organism evidence="6 7">
    <name type="scientific">Pterulicium gracile</name>
    <dbReference type="NCBI Taxonomy" id="1884261"/>
    <lineage>
        <taxon>Eukaryota</taxon>
        <taxon>Fungi</taxon>
        <taxon>Dikarya</taxon>
        <taxon>Basidiomycota</taxon>
        <taxon>Agaricomycotina</taxon>
        <taxon>Agaricomycetes</taxon>
        <taxon>Agaricomycetidae</taxon>
        <taxon>Agaricales</taxon>
        <taxon>Pleurotineae</taxon>
        <taxon>Pterulaceae</taxon>
        <taxon>Pterulicium</taxon>
    </lineage>
</organism>
<evidence type="ECO:0000256" key="3">
    <source>
        <dbReference type="ARBA" id="ARBA00022827"/>
    </source>
</evidence>
<evidence type="ECO:0000256" key="1">
    <source>
        <dbReference type="ARBA" id="ARBA00005466"/>
    </source>
</evidence>
<dbReference type="GO" id="GO:0016491">
    <property type="term" value="F:oxidoreductase activity"/>
    <property type="evidence" value="ECO:0007669"/>
    <property type="project" value="UniProtKB-KW"/>
</dbReference>
<dbReference type="InterPro" id="IPR012951">
    <property type="entry name" value="BBE"/>
</dbReference>
<evidence type="ECO:0000313" key="7">
    <source>
        <dbReference type="Proteomes" id="UP000305067"/>
    </source>
</evidence>
<evidence type="ECO:0000256" key="4">
    <source>
        <dbReference type="ARBA" id="ARBA00023002"/>
    </source>
</evidence>
<dbReference type="PANTHER" id="PTHR42973">
    <property type="entry name" value="BINDING OXIDOREDUCTASE, PUTATIVE (AFU_ORTHOLOGUE AFUA_1G17690)-RELATED"/>
    <property type="match status" value="1"/>
</dbReference>
<dbReference type="PANTHER" id="PTHR42973:SF13">
    <property type="entry name" value="FAD-BINDING PCMH-TYPE DOMAIN-CONTAINING PROTEIN"/>
    <property type="match status" value="1"/>
</dbReference>
<dbReference type="SUPFAM" id="SSF56176">
    <property type="entry name" value="FAD-binding/transporter-associated domain-like"/>
    <property type="match status" value="1"/>
</dbReference>
<keyword evidence="7" id="KW-1185">Reference proteome</keyword>
<dbReference type="AlphaFoldDB" id="A0A5C3QGH1"/>
<dbReference type="STRING" id="1884261.A0A5C3QGH1"/>
<dbReference type="OrthoDB" id="2151789at2759"/>
<dbReference type="Pfam" id="PF08031">
    <property type="entry name" value="BBE"/>
    <property type="match status" value="1"/>
</dbReference>
<dbReference type="Gene3D" id="3.30.465.10">
    <property type="match status" value="1"/>
</dbReference>
<feature type="domain" description="FAD-binding PCMH-type" evidence="5">
    <location>
        <begin position="66"/>
        <end position="236"/>
    </location>
</feature>
<dbReference type="InterPro" id="IPR050416">
    <property type="entry name" value="FAD-linked_Oxidoreductase"/>
</dbReference>
<keyword evidence="2" id="KW-0285">Flavoprotein</keyword>
<reference evidence="6 7" key="1">
    <citation type="journal article" date="2019" name="Nat. Ecol. Evol.">
        <title>Megaphylogeny resolves global patterns of mushroom evolution.</title>
        <authorList>
            <person name="Varga T."/>
            <person name="Krizsan K."/>
            <person name="Foldi C."/>
            <person name="Dima B."/>
            <person name="Sanchez-Garcia M."/>
            <person name="Sanchez-Ramirez S."/>
            <person name="Szollosi G.J."/>
            <person name="Szarkandi J.G."/>
            <person name="Papp V."/>
            <person name="Albert L."/>
            <person name="Andreopoulos W."/>
            <person name="Angelini C."/>
            <person name="Antonin V."/>
            <person name="Barry K.W."/>
            <person name="Bougher N.L."/>
            <person name="Buchanan P."/>
            <person name="Buyck B."/>
            <person name="Bense V."/>
            <person name="Catcheside P."/>
            <person name="Chovatia M."/>
            <person name="Cooper J."/>
            <person name="Damon W."/>
            <person name="Desjardin D."/>
            <person name="Finy P."/>
            <person name="Geml J."/>
            <person name="Haridas S."/>
            <person name="Hughes K."/>
            <person name="Justo A."/>
            <person name="Karasinski D."/>
            <person name="Kautmanova I."/>
            <person name="Kiss B."/>
            <person name="Kocsube S."/>
            <person name="Kotiranta H."/>
            <person name="LaButti K.M."/>
            <person name="Lechner B.E."/>
            <person name="Liimatainen K."/>
            <person name="Lipzen A."/>
            <person name="Lukacs Z."/>
            <person name="Mihaltcheva S."/>
            <person name="Morgado L.N."/>
            <person name="Niskanen T."/>
            <person name="Noordeloos M.E."/>
            <person name="Ohm R.A."/>
            <person name="Ortiz-Santana B."/>
            <person name="Ovrebo C."/>
            <person name="Racz N."/>
            <person name="Riley R."/>
            <person name="Savchenko A."/>
            <person name="Shiryaev A."/>
            <person name="Soop K."/>
            <person name="Spirin V."/>
            <person name="Szebenyi C."/>
            <person name="Tomsovsky M."/>
            <person name="Tulloss R.E."/>
            <person name="Uehling J."/>
            <person name="Grigoriev I.V."/>
            <person name="Vagvolgyi C."/>
            <person name="Papp T."/>
            <person name="Martin F.M."/>
            <person name="Miettinen O."/>
            <person name="Hibbett D.S."/>
            <person name="Nagy L.G."/>
        </authorList>
    </citation>
    <scope>NUCLEOTIDE SEQUENCE [LARGE SCALE GENOMIC DNA]</scope>
    <source>
        <strain evidence="6 7">CBS 309.79</strain>
    </source>
</reference>
<evidence type="ECO:0000259" key="5">
    <source>
        <dbReference type="PROSITE" id="PS51387"/>
    </source>
</evidence>
<dbReference type="Proteomes" id="UP000305067">
    <property type="component" value="Unassembled WGS sequence"/>
</dbReference>
<dbReference type="InterPro" id="IPR016167">
    <property type="entry name" value="FAD-bd_PCMH_sub1"/>
</dbReference>